<dbReference type="STRING" id="104452.A0A0L7LLA6"/>
<proteinExistence type="inferred from homology"/>
<dbReference type="FunFam" id="3.30.70.240:FF:000007">
    <property type="entry name" value="Translation factor GUF1, mitochondrial"/>
    <property type="match status" value="1"/>
</dbReference>
<dbReference type="GO" id="GO:0016787">
    <property type="term" value="F:hydrolase activity"/>
    <property type="evidence" value="ECO:0007669"/>
    <property type="project" value="UniProtKB-KW"/>
</dbReference>
<dbReference type="InterPro" id="IPR035654">
    <property type="entry name" value="LepA_IV"/>
</dbReference>
<protein>
    <recommendedName>
        <fullName evidence="5">Elongation factor EFG domain-containing protein</fullName>
    </recommendedName>
</protein>
<evidence type="ECO:0000259" key="5">
    <source>
        <dbReference type="Pfam" id="PF00679"/>
    </source>
</evidence>
<evidence type="ECO:0000256" key="2">
    <source>
        <dbReference type="ARBA" id="ARBA00022741"/>
    </source>
</evidence>
<dbReference type="Gene3D" id="3.30.70.240">
    <property type="match status" value="2"/>
</dbReference>
<sequence length="213" mass="24069">VLITNPLQLPDVQNIDERYEPLVIGTIITPVEYIGMVTALCIDRRGIPLPSSAVDDQMTLMQFVLPLSEVVVDFHDTLKSVTSGFASFDYHDHGFHPSALVRFVLPLSEVVIDFHDTLRSVTSGFASFDYHDHGFHPSALVRMDILLNGVLVDELSTIVHTSRLEFTARRLTEKLKVMIPRQMVQQQSEGKKKMRSVANIKVPRNTFIDVLKR</sequence>
<dbReference type="InterPro" id="IPR035647">
    <property type="entry name" value="EFG_III/V"/>
</dbReference>
<keyword evidence="2" id="KW-0547">Nucleotide-binding</keyword>
<keyword evidence="7" id="KW-1185">Reference proteome</keyword>
<evidence type="ECO:0000313" key="7">
    <source>
        <dbReference type="Proteomes" id="UP000037510"/>
    </source>
</evidence>
<dbReference type="PANTHER" id="PTHR43512">
    <property type="entry name" value="TRANSLATION FACTOR GUF1-RELATED"/>
    <property type="match status" value="1"/>
</dbReference>
<feature type="non-terminal residue" evidence="6">
    <location>
        <position position="1"/>
    </location>
</feature>
<evidence type="ECO:0000256" key="4">
    <source>
        <dbReference type="ARBA" id="ARBA00023134"/>
    </source>
</evidence>
<dbReference type="GO" id="GO:0097177">
    <property type="term" value="F:mitochondrial ribosome binding"/>
    <property type="evidence" value="ECO:0007669"/>
    <property type="project" value="TreeGrafter"/>
</dbReference>
<dbReference type="SUPFAM" id="SSF54980">
    <property type="entry name" value="EF-G C-terminal domain-like"/>
    <property type="match status" value="2"/>
</dbReference>
<dbReference type="AlphaFoldDB" id="A0A0L7LLA6"/>
<dbReference type="EMBL" id="JTDY01000686">
    <property type="protein sequence ID" value="KOB76217.1"/>
    <property type="molecule type" value="Genomic_DNA"/>
</dbReference>
<dbReference type="Gene3D" id="3.30.70.2570">
    <property type="entry name" value="Elongation factor 4, C-terminal domain"/>
    <property type="match status" value="1"/>
</dbReference>
<dbReference type="GO" id="GO:0005525">
    <property type="term" value="F:GTP binding"/>
    <property type="evidence" value="ECO:0007669"/>
    <property type="project" value="UniProtKB-KW"/>
</dbReference>
<keyword evidence="4" id="KW-0342">GTP-binding</keyword>
<dbReference type="CDD" id="cd03709">
    <property type="entry name" value="lepA_C"/>
    <property type="match status" value="1"/>
</dbReference>
<gene>
    <name evidence="6" type="ORF">OBRU01_06143</name>
</gene>
<accession>A0A0L7LLA6</accession>
<evidence type="ECO:0000256" key="3">
    <source>
        <dbReference type="ARBA" id="ARBA00022801"/>
    </source>
</evidence>
<dbReference type="InterPro" id="IPR000640">
    <property type="entry name" value="EFG_V-like"/>
</dbReference>
<evidence type="ECO:0000256" key="1">
    <source>
        <dbReference type="ARBA" id="ARBA00005454"/>
    </source>
</evidence>
<dbReference type="GO" id="GO:0045727">
    <property type="term" value="P:positive regulation of translation"/>
    <property type="evidence" value="ECO:0007669"/>
    <property type="project" value="TreeGrafter"/>
</dbReference>
<name>A0A0L7LLA6_OPEBR</name>
<dbReference type="Pfam" id="PF00679">
    <property type="entry name" value="EFG_C"/>
    <property type="match status" value="1"/>
</dbReference>
<comment type="similarity">
    <text evidence="1">Belongs to the TRAFAC class translation factor GTPase superfamily. Classic translation factor GTPase family. LepA subfamily.</text>
</comment>
<dbReference type="InterPro" id="IPR038363">
    <property type="entry name" value="LepA_C_sf"/>
</dbReference>
<organism evidence="6 7">
    <name type="scientific">Operophtera brumata</name>
    <name type="common">Winter moth</name>
    <name type="synonym">Phalaena brumata</name>
    <dbReference type="NCBI Taxonomy" id="104452"/>
    <lineage>
        <taxon>Eukaryota</taxon>
        <taxon>Metazoa</taxon>
        <taxon>Ecdysozoa</taxon>
        <taxon>Arthropoda</taxon>
        <taxon>Hexapoda</taxon>
        <taxon>Insecta</taxon>
        <taxon>Pterygota</taxon>
        <taxon>Neoptera</taxon>
        <taxon>Endopterygota</taxon>
        <taxon>Lepidoptera</taxon>
        <taxon>Glossata</taxon>
        <taxon>Ditrysia</taxon>
        <taxon>Geometroidea</taxon>
        <taxon>Geometridae</taxon>
        <taxon>Larentiinae</taxon>
        <taxon>Operophtera</taxon>
    </lineage>
</organism>
<evidence type="ECO:0000313" key="6">
    <source>
        <dbReference type="EMBL" id="KOB76217.1"/>
    </source>
</evidence>
<comment type="caution">
    <text evidence="6">The sequence shown here is derived from an EMBL/GenBank/DDBJ whole genome shotgun (WGS) entry which is preliminary data.</text>
</comment>
<feature type="non-terminal residue" evidence="6">
    <location>
        <position position="213"/>
    </location>
</feature>
<dbReference type="GO" id="GO:0005739">
    <property type="term" value="C:mitochondrion"/>
    <property type="evidence" value="ECO:0007669"/>
    <property type="project" value="TreeGrafter"/>
</dbReference>
<dbReference type="PANTHER" id="PTHR43512:SF7">
    <property type="entry name" value="TRANSLATION FACTOR GUF1, MITOCHONDRIAL"/>
    <property type="match status" value="1"/>
</dbReference>
<dbReference type="Proteomes" id="UP000037510">
    <property type="component" value="Unassembled WGS sequence"/>
</dbReference>
<reference evidence="6 7" key="1">
    <citation type="journal article" date="2015" name="Genome Biol. Evol.">
        <title>The genome of winter moth (Operophtera brumata) provides a genomic perspective on sexual dimorphism and phenology.</title>
        <authorList>
            <person name="Derks M.F."/>
            <person name="Smit S."/>
            <person name="Salis L."/>
            <person name="Schijlen E."/>
            <person name="Bossers A."/>
            <person name="Mateman C."/>
            <person name="Pijl A.S."/>
            <person name="de Ridder D."/>
            <person name="Groenen M.A."/>
            <person name="Visser M.E."/>
            <person name="Megens H.J."/>
        </authorList>
    </citation>
    <scope>NUCLEOTIDE SEQUENCE [LARGE SCALE GENOMIC DNA]</scope>
    <source>
        <strain evidence="6">WM2013NL</strain>
        <tissue evidence="6">Head and thorax</tissue>
    </source>
</reference>
<dbReference type="InterPro" id="IPR006297">
    <property type="entry name" value="EF-4"/>
</dbReference>
<keyword evidence="3" id="KW-0378">Hydrolase</keyword>
<feature type="domain" description="Elongation factor EFG" evidence="5">
    <location>
        <begin position="19"/>
        <end position="100"/>
    </location>
</feature>